<feature type="transmembrane region" description="Helical" evidence="1">
    <location>
        <begin position="274"/>
        <end position="295"/>
    </location>
</feature>
<accession>A0A226ED49</accession>
<gene>
    <name evidence="2" type="ORF">Fcan01_10896</name>
</gene>
<comment type="caution">
    <text evidence="2">The sequence shown here is derived from an EMBL/GenBank/DDBJ whole genome shotgun (WGS) entry which is preliminary data.</text>
</comment>
<feature type="transmembrane region" description="Helical" evidence="1">
    <location>
        <begin position="43"/>
        <end position="61"/>
    </location>
</feature>
<keyword evidence="1" id="KW-0472">Membrane</keyword>
<evidence type="ECO:0000313" key="3">
    <source>
        <dbReference type="Proteomes" id="UP000198287"/>
    </source>
</evidence>
<reference evidence="2 3" key="1">
    <citation type="submission" date="2015-12" db="EMBL/GenBank/DDBJ databases">
        <title>The genome of Folsomia candida.</title>
        <authorList>
            <person name="Faddeeva A."/>
            <person name="Derks M.F."/>
            <person name="Anvar Y."/>
            <person name="Smit S."/>
            <person name="Van Straalen N."/>
            <person name="Roelofs D."/>
        </authorList>
    </citation>
    <scope>NUCLEOTIDE SEQUENCE [LARGE SCALE GENOMIC DNA]</scope>
    <source>
        <strain evidence="2 3">VU population</strain>
        <tissue evidence="2">Whole body</tissue>
    </source>
</reference>
<dbReference type="AlphaFoldDB" id="A0A226ED49"/>
<evidence type="ECO:0000256" key="1">
    <source>
        <dbReference type="SAM" id="Phobius"/>
    </source>
</evidence>
<feature type="transmembrane region" description="Helical" evidence="1">
    <location>
        <begin position="182"/>
        <end position="200"/>
    </location>
</feature>
<feature type="transmembrane region" description="Helical" evidence="1">
    <location>
        <begin position="152"/>
        <end position="175"/>
    </location>
</feature>
<sequence>MISKLAEDLIQKFFKVSSLIHCVPWEYEAKKMIIIRKKSLKKLYLNVANIFAYTIFLMVRFPATLRGVGPLQFIHVIIHLIGIFCAIIVSAVCCTEYVVAKDDIIEQMNIASLYYRKFVEMFGKPVLQKMGVVPAGIDLWMEMFMYGVPLTAAIVCPLFACAVPQLNIFITSIFVDYIKRKGFGPTVLLIVISMIHSWVFTSGVVMAMNMLFFLVPQLYPICNILMELRPDMHFSKITKANTRLPENAILTLRIIKIIQQRCNKITSRNIAPTALLILMSISVLCNYAVFTSRIIPGLAVAVIVGKILGSLMSPVAVLIIIIACNIAAKVVTLYAKTTRAFKNEKTSAYWKKVLRSLKPEAMKIASFTKIERMTTVHTALAIIRYTGRLIIWFKGKGH</sequence>
<name>A0A226ED49_FOLCA</name>
<evidence type="ECO:0000313" key="2">
    <source>
        <dbReference type="EMBL" id="OXA54576.1"/>
    </source>
</evidence>
<keyword evidence="1" id="KW-0812">Transmembrane</keyword>
<proteinExistence type="predicted"/>
<feature type="transmembrane region" description="Helical" evidence="1">
    <location>
        <begin position="315"/>
        <end position="335"/>
    </location>
</feature>
<organism evidence="2 3">
    <name type="scientific">Folsomia candida</name>
    <name type="common">Springtail</name>
    <dbReference type="NCBI Taxonomy" id="158441"/>
    <lineage>
        <taxon>Eukaryota</taxon>
        <taxon>Metazoa</taxon>
        <taxon>Ecdysozoa</taxon>
        <taxon>Arthropoda</taxon>
        <taxon>Hexapoda</taxon>
        <taxon>Collembola</taxon>
        <taxon>Entomobryomorpha</taxon>
        <taxon>Isotomoidea</taxon>
        <taxon>Isotomidae</taxon>
        <taxon>Proisotominae</taxon>
        <taxon>Folsomia</taxon>
    </lineage>
</organism>
<protein>
    <submittedName>
        <fullName evidence="2">Uncharacterized protein</fullName>
    </submittedName>
</protein>
<keyword evidence="1" id="KW-1133">Transmembrane helix</keyword>
<keyword evidence="3" id="KW-1185">Reference proteome</keyword>
<dbReference type="Proteomes" id="UP000198287">
    <property type="component" value="Unassembled WGS sequence"/>
</dbReference>
<dbReference type="EMBL" id="LNIX01000005">
    <property type="protein sequence ID" value="OXA54576.1"/>
    <property type="molecule type" value="Genomic_DNA"/>
</dbReference>
<feature type="transmembrane region" description="Helical" evidence="1">
    <location>
        <begin position="73"/>
        <end position="99"/>
    </location>
</feature>